<dbReference type="GO" id="GO:0008483">
    <property type="term" value="F:transaminase activity"/>
    <property type="evidence" value="ECO:0007669"/>
    <property type="project" value="UniProtKB-KW"/>
</dbReference>
<protein>
    <submittedName>
        <fullName evidence="4">Aminotransferase class III-fold pyridoxal phosphate-dependent enzyme</fullName>
    </submittedName>
</protein>
<dbReference type="InterPro" id="IPR015424">
    <property type="entry name" value="PyrdxlP-dep_Trfase"/>
</dbReference>
<dbReference type="InterPro" id="IPR015422">
    <property type="entry name" value="PyrdxlP-dep_Trfase_small"/>
</dbReference>
<dbReference type="Gene3D" id="3.40.640.10">
    <property type="entry name" value="Type I PLP-dependent aspartate aminotransferase-like (Major domain)"/>
    <property type="match status" value="2"/>
</dbReference>
<accession>A0ABV0MDB1</accession>
<proteinExistence type="inferred from homology"/>
<name>A0ABV0MDB1_9HYPH</name>
<dbReference type="PANTHER" id="PTHR45688">
    <property type="match status" value="1"/>
</dbReference>
<keyword evidence="4" id="KW-0032">Aminotransferase</keyword>
<organism evidence="4 5">
    <name type="scientific">Neorhizobium phenanthreniclasticum</name>
    <dbReference type="NCBI Taxonomy" id="3157917"/>
    <lineage>
        <taxon>Bacteria</taxon>
        <taxon>Pseudomonadati</taxon>
        <taxon>Pseudomonadota</taxon>
        <taxon>Alphaproteobacteria</taxon>
        <taxon>Hyphomicrobiales</taxon>
        <taxon>Rhizobiaceae</taxon>
        <taxon>Rhizobium/Agrobacterium group</taxon>
        <taxon>Neorhizobium</taxon>
    </lineage>
</organism>
<dbReference type="SUPFAM" id="SSF53383">
    <property type="entry name" value="PLP-dependent transferases"/>
    <property type="match status" value="1"/>
</dbReference>
<dbReference type="InterPro" id="IPR011009">
    <property type="entry name" value="Kinase-like_dom_sf"/>
</dbReference>
<gene>
    <name evidence="4" type="ORF">ABK249_29695</name>
</gene>
<dbReference type="PANTHER" id="PTHR45688:SF13">
    <property type="entry name" value="ALANINE--GLYOXYLATE AMINOTRANSFERASE 2-LIKE"/>
    <property type="match status" value="1"/>
</dbReference>
<evidence type="ECO:0000256" key="2">
    <source>
        <dbReference type="ARBA" id="ARBA00022898"/>
    </source>
</evidence>
<evidence type="ECO:0000259" key="3">
    <source>
        <dbReference type="Pfam" id="PF01636"/>
    </source>
</evidence>
<keyword evidence="4" id="KW-0808">Transferase</keyword>
<comment type="caution">
    <text evidence="4">The sequence shown here is derived from an EMBL/GenBank/DDBJ whole genome shotgun (WGS) entry which is preliminary data.</text>
</comment>
<dbReference type="Pfam" id="PF00202">
    <property type="entry name" value="Aminotran_3"/>
    <property type="match status" value="1"/>
</dbReference>
<feature type="domain" description="Aminoglycoside phosphotransferase" evidence="3">
    <location>
        <begin position="40"/>
        <end position="276"/>
    </location>
</feature>
<evidence type="ECO:0000313" key="4">
    <source>
        <dbReference type="EMBL" id="MEQ1409085.1"/>
    </source>
</evidence>
<reference evidence="4 5" key="1">
    <citation type="submission" date="2024-05" db="EMBL/GenBank/DDBJ databases">
        <title>Neorhizobium sp. Rsf11, a plant growth promoting and heavy metal resistant PAH-degrader.</title>
        <authorList>
            <person name="Golubev S.N."/>
            <person name="Muratova A.Y."/>
            <person name="Markelova M.I."/>
        </authorList>
    </citation>
    <scope>NUCLEOTIDE SEQUENCE [LARGE SCALE GENOMIC DNA]</scope>
    <source>
        <strain evidence="4 5">Rsf11</strain>
    </source>
</reference>
<dbReference type="Gene3D" id="3.90.1150.10">
    <property type="entry name" value="Aspartate Aminotransferase, domain 1"/>
    <property type="match status" value="2"/>
</dbReference>
<sequence length="882" mass="94658">MSDVMPDLIDVSSTGPSIDAVEEILREQYGLSGQVFPIEGRKNPYFLIDNGHMRYLLKVAPADWPLDKIETEHALMRHILREPDGPHVPEPVSTKDGNDTIVLPLAGEDRRIRLLTFLDGTSPQADEKLSDEAIAAFGAMSASLAKSLEDFEHSILEQEPESDLRKAGPQTVSLLSAVADQETRDIIAKAMVTALRRIQPLAPGLRTAVTHQNLDADAVIGEVTDGIWLPTGLTDFTGLSNGWLVAGLANSCAYMLANRDGDSSALLPAIRAYHDIYPLTLAELEALWPLIVARTGILSAKAENRRVQSPDDQQVQEDAESRRTVLHAATTVSPAWMFAAILDVTKMTKPLPEIGRLLPDIDPDTLRLVDLSVTSPLLYGGNWTDPENDWKLLARVAWETGRGSTRYGEYRLSKSSADPLQEPESFALHIDACVPTGTTAVAPFTGTVKRAGTRLVFAGRELTLHVEGLECEIAEETKLEAGEPLGMVAGAENSVGGVRLRFCRDPDLVPPHFCIPGEAGTWSHLCPSPAALLGVDADAPDPKHPDRPVRGWKEYLFDGTGRSLLDLTGNAPLIGHGHPGIAAAAYRQLLLLNTPPSGPSEAEQHLSQRLEDLAPEGLATVLVLPSHRDALDHALNVARAHTGRHDLVGVVGLVPKVADDAMVLCTSSREEAAAALGEDGKAGLLLTGFPHPADSLSEILNALARNEGLLVIDETSTGWGRLGHHAWGFEASGLRPDLVIAGLPGEDIAVLFMRESIAASLELTAGRVSPVACTTAATAVEISEQEALRENARLVGDHLKSALQELAARHPAIRAVHGMGLCLALVFEDDTKAKAIRQGLRKDGILIASNGRDELVIAPPLCFSRESADLLVARLKALLSES</sequence>
<dbReference type="Pfam" id="PF01636">
    <property type="entry name" value="APH"/>
    <property type="match status" value="1"/>
</dbReference>
<evidence type="ECO:0000256" key="1">
    <source>
        <dbReference type="ARBA" id="ARBA00008954"/>
    </source>
</evidence>
<dbReference type="Gene3D" id="3.90.1200.10">
    <property type="match status" value="1"/>
</dbReference>
<keyword evidence="2" id="KW-0663">Pyridoxal phosphate</keyword>
<comment type="similarity">
    <text evidence="1">Belongs to the class-III pyridoxal-phosphate-dependent aminotransferase family.</text>
</comment>
<dbReference type="RefSeq" id="WP_348864706.1">
    <property type="nucleotide sequence ID" value="NZ_JBEAAL010000035.1"/>
</dbReference>
<dbReference type="InterPro" id="IPR002575">
    <property type="entry name" value="Aminoglycoside_PTrfase"/>
</dbReference>
<dbReference type="InterPro" id="IPR005814">
    <property type="entry name" value="Aminotrans_3"/>
</dbReference>
<dbReference type="EMBL" id="JBEAAL010000035">
    <property type="protein sequence ID" value="MEQ1409085.1"/>
    <property type="molecule type" value="Genomic_DNA"/>
</dbReference>
<dbReference type="InterPro" id="IPR015421">
    <property type="entry name" value="PyrdxlP-dep_Trfase_major"/>
</dbReference>
<dbReference type="SUPFAM" id="SSF56112">
    <property type="entry name" value="Protein kinase-like (PK-like)"/>
    <property type="match status" value="1"/>
</dbReference>
<keyword evidence="5" id="KW-1185">Reference proteome</keyword>
<evidence type="ECO:0000313" key="5">
    <source>
        <dbReference type="Proteomes" id="UP001496627"/>
    </source>
</evidence>
<dbReference type="Proteomes" id="UP001496627">
    <property type="component" value="Unassembled WGS sequence"/>
</dbReference>